<dbReference type="Pfam" id="PF00731">
    <property type="entry name" value="AIRC"/>
    <property type="match status" value="1"/>
</dbReference>
<proteinExistence type="predicted"/>
<feature type="domain" description="PurE" evidence="1">
    <location>
        <begin position="96"/>
        <end position="223"/>
    </location>
</feature>
<dbReference type="NCBIfam" id="NF033503">
    <property type="entry name" value="LarB"/>
    <property type="match status" value="1"/>
</dbReference>
<dbReference type="RefSeq" id="WP_106502224.1">
    <property type="nucleotide sequence ID" value="NZ_PXXO01000004.1"/>
</dbReference>
<dbReference type="Proteomes" id="UP000243002">
    <property type="component" value="Unassembled WGS sequence"/>
</dbReference>
<sequence length="237" mass="24509">MKSSPEHRLDLGRRQRLGMVEAIWGEHKSAEQIARILEELHRAGELALVTRVSPEKAEAVAALLGRERGEAWLLQHHPQARCLSAGLLPSPESRLGRVAVLSGGTSDLPVAAEAQLALACHGIATELVLDVGVAGLHRLLERLEDLRHADVLIACAGMEGALPTVLAGLLPQPVIGVPVAVGYGVSAGGVAALHGMLASCAPGLTVVNIDNGYGAAMAALRILGCGPGRSAAWTQGS</sequence>
<dbReference type="InterPro" id="IPR039476">
    <property type="entry name" value="P2CMN_synthase_LarB"/>
</dbReference>
<organism evidence="2 3">
    <name type="scientific">Cyanobium usitatum str. Tous</name>
    <dbReference type="NCBI Taxonomy" id="2116684"/>
    <lineage>
        <taxon>Bacteria</taxon>
        <taxon>Bacillati</taxon>
        <taxon>Cyanobacteriota</taxon>
        <taxon>Cyanophyceae</taxon>
        <taxon>Synechococcales</taxon>
        <taxon>Prochlorococcaceae</taxon>
        <taxon>Cyanobium</taxon>
    </lineage>
</organism>
<dbReference type="OrthoDB" id="9782511at2"/>
<gene>
    <name evidence="2" type="ORF">C7K55_04425</name>
</gene>
<dbReference type="PANTHER" id="PTHR43064">
    <property type="entry name" value="PHOSPHORIBOSYLAMINOIMIDAZOLE CARBOXYLASE-RELATED"/>
    <property type="match status" value="1"/>
</dbReference>
<dbReference type="InterPro" id="IPR000031">
    <property type="entry name" value="PurE_dom"/>
</dbReference>
<dbReference type="SUPFAM" id="SSF52255">
    <property type="entry name" value="N5-CAIR mutase (phosphoribosylaminoimidazole carboxylase, PurE)"/>
    <property type="match status" value="1"/>
</dbReference>
<evidence type="ECO:0000313" key="2">
    <source>
        <dbReference type="EMBL" id="PSJ06190.1"/>
    </source>
</evidence>
<reference evidence="2 3" key="1">
    <citation type="journal article" date="2018" name="Environ. Microbiol.">
        <title>Ecological and genomic features of two widespread freshwater picocyanobacteria.</title>
        <authorList>
            <person name="Cabello-Yeves P.J."/>
            <person name="Picazo A."/>
            <person name="Camacho A."/>
            <person name="Callieri C."/>
            <person name="Rosselli R."/>
            <person name="Roda-Garcia J.J."/>
            <person name="Coutinho F.H."/>
            <person name="Rodriguez-Valera F."/>
        </authorList>
    </citation>
    <scope>NUCLEOTIDE SEQUENCE [LARGE SCALE GENOMIC DNA]</scope>
    <source>
        <strain evidence="2 3">Tous</strain>
    </source>
</reference>
<evidence type="ECO:0000259" key="1">
    <source>
        <dbReference type="SMART" id="SM01001"/>
    </source>
</evidence>
<dbReference type="PANTHER" id="PTHR43064:SF1">
    <property type="entry name" value="SLL1489 PROTEIN"/>
    <property type="match status" value="1"/>
</dbReference>
<dbReference type="SMART" id="SM01001">
    <property type="entry name" value="AIRC"/>
    <property type="match status" value="1"/>
</dbReference>
<dbReference type="GO" id="GO:0016787">
    <property type="term" value="F:hydrolase activity"/>
    <property type="evidence" value="ECO:0007669"/>
    <property type="project" value="InterPro"/>
</dbReference>
<name>A0A2P7MY74_9CYAN</name>
<dbReference type="EMBL" id="PXXO01000004">
    <property type="protein sequence ID" value="PSJ06190.1"/>
    <property type="molecule type" value="Genomic_DNA"/>
</dbReference>
<comment type="caution">
    <text evidence="2">The sequence shown here is derived from an EMBL/GenBank/DDBJ whole genome shotgun (WGS) entry which is preliminary data.</text>
</comment>
<evidence type="ECO:0000313" key="3">
    <source>
        <dbReference type="Proteomes" id="UP000243002"/>
    </source>
</evidence>
<accession>A0A2P7MY74</accession>
<dbReference type="GO" id="GO:0006189">
    <property type="term" value="P:'de novo' IMP biosynthetic process"/>
    <property type="evidence" value="ECO:0007669"/>
    <property type="project" value="InterPro"/>
</dbReference>
<dbReference type="AlphaFoldDB" id="A0A2P7MY74"/>
<protein>
    <submittedName>
        <fullName evidence="2">Circadian phase modifier CpmA</fullName>
    </submittedName>
</protein>
<dbReference type="Gene3D" id="3.40.50.1970">
    <property type="match status" value="1"/>
</dbReference>
<keyword evidence="3" id="KW-1185">Reference proteome</keyword>